<evidence type="ECO:0000256" key="5">
    <source>
        <dbReference type="ARBA" id="ARBA00022679"/>
    </source>
</evidence>
<dbReference type="PANTHER" id="PTHR12189">
    <property type="entry name" value="MRNA GUANINE-7- METHYLTRANSFERASE"/>
    <property type="match status" value="1"/>
</dbReference>
<dbReference type="GO" id="GO:0005634">
    <property type="term" value="C:nucleus"/>
    <property type="evidence" value="ECO:0007669"/>
    <property type="project" value="UniProtKB-SubCell"/>
</dbReference>
<evidence type="ECO:0000256" key="7">
    <source>
        <dbReference type="ARBA" id="ARBA00022884"/>
    </source>
</evidence>
<feature type="domain" description="MRNA cap 0 methyltransferase" evidence="14">
    <location>
        <begin position="8"/>
        <end position="288"/>
    </location>
</feature>
<dbReference type="InterPro" id="IPR029063">
    <property type="entry name" value="SAM-dependent_MTases_sf"/>
</dbReference>
<evidence type="ECO:0000256" key="2">
    <source>
        <dbReference type="ARBA" id="ARBA00011926"/>
    </source>
</evidence>
<dbReference type="InterPro" id="IPR004971">
    <property type="entry name" value="mRNA_G-N7_MeTrfase_dom"/>
</dbReference>
<evidence type="ECO:0000256" key="9">
    <source>
        <dbReference type="ARBA" id="ARBA00023242"/>
    </source>
</evidence>
<proteinExistence type="predicted"/>
<protein>
    <recommendedName>
        <fullName evidence="11">mRNA cap guanine-N(7) methyltransferase 2</fullName>
        <ecNumber evidence="2">2.1.1.56</ecNumber>
    </recommendedName>
    <alternativeName>
        <fullName evidence="12">mRNA (guanine-N(7))-methyltransferase 2</fullName>
    </alternativeName>
    <alternativeName>
        <fullName evidence="13">mRNA cap methyltransferase 2</fullName>
    </alternativeName>
</protein>
<dbReference type="GO" id="GO:0004482">
    <property type="term" value="F:mRNA 5'-cap (guanine-N7-)-methyltransferase activity"/>
    <property type="evidence" value="ECO:0007669"/>
    <property type="project" value="UniProtKB-EC"/>
</dbReference>
<organism evidence="15 16">
    <name type="scientific">Arabidopsis arenosa</name>
    <name type="common">Sand rock-cress</name>
    <name type="synonym">Cardaminopsis arenosa</name>
    <dbReference type="NCBI Taxonomy" id="38785"/>
    <lineage>
        <taxon>Eukaryota</taxon>
        <taxon>Viridiplantae</taxon>
        <taxon>Streptophyta</taxon>
        <taxon>Embryophyta</taxon>
        <taxon>Tracheophyta</taxon>
        <taxon>Spermatophyta</taxon>
        <taxon>Magnoliopsida</taxon>
        <taxon>eudicotyledons</taxon>
        <taxon>Gunneridae</taxon>
        <taxon>Pentapetalae</taxon>
        <taxon>rosids</taxon>
        <taxon>malvids</taxon>
        <taxon>Brassicales</taxon>
        <taxon>Brassicaceae</taxon>
        <taxon>Camelineae</taxon>
        <taxon>Arabidopsis</taxon>
    </lineage>
</organism>
<dbReference type="EMBL" id="LR999455">
    <property type="protein sequence ID" value="CAE6075953.1"/>
    <property type="molecule type" value="Genomic_DNA"/>
</dbReference>
<evidence type="ECO:0000256" key="11">
    <source>
        <dbReference type="ARBA" id="ARBA00068307"/>
    </source>
</evidence>
<accession>A0A8S2AGA0</accession>
<evidence type="ECO:0000256" key="8">
    <source>
        <dbReference type="ARBA" id="ARBA00023042"/>
    </source>
</evidence>
<dbReference type="Pfam" id="PF03291">
    <property type="entry name" value="mRNA_G-N7_MeTrfase"/>
    <property type="match status" value="1"/>
</dbReference>
<dbReference type="GO" id="GO:0003723">
    <property type="term" value="F:RNA binding"/>
    <property type="evidence" value="ECO:0007669"/>
    <property type="project" value="UniProtKB-KW"/>
</dbReference>
<evidence type="ECO:0000256" key="12">
    <source>
        <dbReference type="ARBA" id="ARBA00077172"/>
    </source>
</evidence>
<evidence type="ECO:0000256" key="10">
    <source>
        <dbReference type="ARBA" id="ARBA00044712"/>
    </source>
</evidence>
<evidence type="ECO:0000256" key="6">
    <source>
        <dbReference type="ARBA" id="ARBA00022691"/>
    </source>
</evidence>
<keyword evidence="9" id="KW-0539">Nucleus</keyword>
<evidence type="ECO:0000256" key="3">
    <source>
        <dbReference type="ARBA" id="ARBA00022603"/>
    </source>
</evidence>
<evidence type="ECO:0000313" key="16">
    <source>
        <dbReference type="Proteomes" id="UP000682877"/>
    </source>
</evidence>
<dbReference type="AlphaFoldDB" id="A0A8S2AGA0"/>
<dbReference type="PANTHER" id="PTHR12189:SF3">
    <property type="entry name" value="MRNA (GUANINE-N(7))-METHYLTRANSFERASE"/>
    <property type="match status" value="1"/>
</dbReference>
<dbReference type="PROSITE" id="PS51562">
    <property type="entry name" value="RNA_CAP0_MT"/>
    <property type="match status" value="1"/>
</dbReference>
<sequence length="383" mass="42965">MSGFAVSKPEQSHYRLFDFAKTAIINIFAHPYTTVCELYCGGAPDTDKWEAAPIGHYIGIVDTSSSGISSVREAWESQRKNYDVEFFEADPSKDDLEIQLKKKLGQADLVSCWRHLQLCFETEESARRLLTNVACLLKPGGYFFGITPDSSTIWAKYQKNVEAYHNRSGAKPNVFPNYIRSESYMITFELEEEKFPLFGKRYQLKFSGDNASEDHCLVHFPSLIRLAREAGLEYVEIQSLTDFYDDNRAQFASLLMNAGPNFVDPRGKLLPRAFDLLGLYATFIFQKPDPDLEPPLTTPIPFESSNKHDEAMLQSPAPCPDVIVVDPFIKLFFTTLQRELSVITVITDASAPAEDPSQGLGKISEQKGILGPGPADLRFSEAI</sequence>
<reference evidence="15" key="1">
    <citation type="submission" date="2021-01" db="EMBL/GenBank/DDBJ databases">
        <authorList>
            <person name="Bezrukov I."/>
        </authorList>
    </citation>
    <scope>NUCLEOTIDE SEQUENCE</scope>
</reference>
<comment type="subcellular location">
    <subcellularLocation>
        <location evidence="1">Nucleus</location>
    </subcellularLocation>
</comment>
<name>A0A8S2AGA0_ARAAE</name>
<dbReference type="EC" id="2.1.1.56" evidence="2"/>
<evidence type="ECO:0000256" key="13">
    <source>
        <dbReference type="ARBA" id="ARBA00082530"/>
    </source>
</evidence>
<dbReference type="Proteomes" id="UP000682877">
    <property type="component" value="Chromosome 5"/>
</dbReference>
<dbReference type="FunFam" id="3.40.50.150:FF:000191">
    <property type="entry name" value="mRNA cap guanine-N7 methyltransferase 2"/>
    <property type="match status" value="1"/>
</dbReference>
<dbReference type="InterPro" id="IPR039753">
    <property type="entry name" value="RG7MT1"/>
</dbReference>
<evidence type="ECO:0000259" key="14">
    <source>
        <dbReference type="PROSITE" id="PS51562"/>
    </source>
</evidence>
<dbReference type="CDD" id="cd02440">
    <property type="entry name" value="AdoMet_MTases"/>
    <property type="match status" value="1"/>
</dbReference>
<evidence type="ECO:0000256" key="4">
    <source>
        <dbReference type="ARBA" id="ARBA00022664"/>
    </source>
</evidence>
<keyword evidence="6" id="KW-0949">S-adenosyl-L-methionine</keyword>
<keyword evidence="5" id="KW-0808">Transferase</keyword>
<evidence type="ECO:0000256" key="1">
    <source>
        <dbReference type="ARBA" id="ARBA00004123"/>
    </source>
</evidence>
<dbReference type="SUPFAM" id="SSF53335">
    <property type="entry name" value="S-adenosyl-L-methionine-dependent methyltransferases"/>
    <property type="match status" value="1"/>
</dbReference>
<keyword evidence="4" id="KW-0507">mRNA processing</keyword>
<comment type="catalytic activity">
    <reaction evidence="10">
        <text>a 5'-end (5'-triphosphoguanosine)-ribonucleoside in mRNA + S-adenosyl-L-methionine = a 5'-end (N(7)-methyl 5'-triphosphoguanosine)-ribonucleoside in mRNA + S-adenosyl-L-homocysteine</text>
        <dbReference type="Rhea" id="RHEA:67008"/>
        <dbReference type="Rhea" id="RHEA-COMP:17166"/>
        <dbReference type="Rhea" id="RHEA-COMP:17167"/>
        <dbReference type="ChEBI" id="CHEBI:57856"/>
        <dbReference type="ChEBI" id="CHEBI:59789"/>
        <dbReference type="ChEBI" id="CHEBI:156461"/>
        <dbReference type="ChEBI" id="CHEBI:167617"/>
        <dbReference type="EC" id="2.1.1.56"/>
    </reaction>
</comment>
<evidence type="ECO:0000313" key="15">
    <source>
        <dbReference type="EMBL" id="CAE6075953.1"/>
    </source>
</evidence>
<gene>
    <name evidence="15" type="ORF">AARE701A_LOCUS13188</name>
</gene>
<keyword evidence="7" id="KW-0694">RNA-binding</keyword>
<dbReference type="Gene3D" id="3.40.50.150">
    <property type="entry name" value="Vaccinia Virus protein VP39"/>
    <property type="match status" value="1"/>
</dbReference>
<keyword evidence="3" id="KW-0489">Methyltransferase</keyword>
<keyword evidence="8" id="KW-0506">mRNA capping</keyword>
<keyword evidence="16" id="KW-1185">Reference proteome</keyword>